<feature type="site" description="Important for enzyme activity" evidence="10">
    <location>
        <position position="313"/>
    </location>
</feature>
<dbReference type="Gene3D" id="3.30.300.330">
    <property type="match status" value="1"/>
</dbReference>
<dbReference type="GO" id="GO:0008609">
    <property type="term" value="F:alkylglycerone-phosphate synthase activity"/>
    <property type="evidence" value="ECO:0007669"/>
    <property type="project" value="UniProtKB-EC"/>
</dbReference>
<dbReference type="EC" id="2.5.1.26" evidence="4 11"/>
<feature type="binding site" evidence="9">
    <location>
        <begin position="212"/>
        <end position="215"/>
    </location>
    <ligand>
        <name>FAD</name>
        <dbReference type="ChEBI" id="CHEBI:57692"/>
    </ligand>
</feature>
<evidence type="ECO:0000256" key="12">
    <source>
        <dbReference type="SAM" id="MobiDB-lite"/>
    </source>
</evidence>
<keyword evidence="11" id="KW-0444">Lipid biosynthesis</keyword>
<feature type="binding site" evidence="9">
    <location>
        <begin position="262"/>
        <end position="268"/>
    </location>
    <ligand>
        <name>FAD</name>
        <dbReference type="ChEBI" id="CHEBI:57692"/>
    </ligand>
</feature>
<sequence>MDPNNPEWVIHPKGDSLRKIIPFMKETFQIESIAQSPSLPKNKVMSKLPRPTICAGFMESLKATLKPNQVSTDNENRLCHTFGKNYRDLWRVRNGLIERPPDAVVFPSCHQDVEVIMQAAVQHNVCLIPFGGGTNVVGAVEPDPSETKRMIVTMDMRRMGRLLAVDQESKTAVFEAGVLGPALEEQLEKHGLTLGHDPDSFMHSTLGGWIATRSSGANSNKYGDLEDMVLALKVVTPKGTVCTPTVPRAVGPDVNEVFLGSEGVLGVITEATMKTHARPPCRITEGWLFPTFATACAASQDMVTSECLPTVLRCYDDHETQLSFAMKSAEGPLKQLLSDSIKHYLTQCKHFDLTKVSLVILGFEGFAGAVAMQRAQVKKVCKRHNGFSVGKSAGANWQRKKYDQPLVRDFLLDNGCWADVLETAVNYSSAIALWRDVKASMQRYWTEKDLKGWVGCHTSHQYQYGCCMYFTFGGVQQGPHDINTFLGLKQAATEAILRNGGSLSHHHGVGYEHVPWMQRYQGKGGLQMLQGLKKVLDPKGVCNPGKLLPPEGEEDGEQGDPKRQESMMFYRMGTLKSKL</sequence>
<feature type="domain" description="FAD-binding PCMH-type" evidence="13">
    <location>
        <begin position="97"/>
        <end position="278"/>
    </location>
</feature>
<evidence type="ECO:0000256" key="2">
    <source>
        <dbReference type="ARBA" id="ARBA00004670"/>
    </source>
</evidence>
<protein>
    <recommendedName>
        <fullName evidence="4 11">Alkylglycerone-phosphate synthase</fullName>
        <shortName evidence="11">Alkyl-DHAP synthase</shortName>
        <ecNumber evidence="4 11">2.5.1.26</ecNumber>
    </recommendedName>
</protein>
<dbReference type="InterPro" id="IPR025650">
    <property type="entry name" value="Alkyl-DHAP_Synthase"/>
</dbReference>
<dbReference type="InterPro" id="IPR004113">
    <property type="entry name" value="FAD-bd_oxidored_4_C"/>
</dbReference>
<proteinExistence type="inferred from homology"/>
<evidence type="ECO:0000256" key="7">
    <source>
        <dbReference type="PIRSR" id="PIRSR625650-1"/>
    </source>
</evidence>
<dbReference type="SUPFAM" id="SSF56176">
    <property type="entry name" value="FAD-binding/transporter-associated domain-like"/>
    <property type="match status" value="1"/>
</dbReference>
<keyword evidence="11" id="KW-0808">Transferase</keyword>
<keyword evidence="11" id="KW-0576">Peroxisome</keyword>
<accession>A0A7S4GK45</accession>
<dbReference type="PANTHER" id="PTHR46568">
    <property type="entry name" value="ALKYLDIHYDROXYACETONEPHOSPHATE SYNTHASE, PEROXISOMAL"/>
    <property type="match status" value="1"/>
</dbReference>
<evidence type="ECO:0000256" key="4">
    <source>
        <dbReference type="ARBA" id="ARBA00012385"/>
    </source>
</evidence>
<evidence type="ECO:0000256" key="6">
    <source>
        <dbReference type="ARBA" id="ARBA00022827"/>
    </source>
</evidence>
<comment type="subcellular location">
    <subcellularLocation>
        <location evidence="11">Peroxisome</location>
    </subcellularLocation>
</comment>
<dbReference type="SUPFAM" id="SSF55103">
    <property type="entry name" value="FAD-linked oxidases, C-terminal domain"/>
    <property type="match status" value="1"/>
</dbReference>
<evidence type="ECO:0000256" key="10">
    <source>
        <dbReference type="PIRSR" id="PIRSR625650-4"/>
    </source>
</evidence>
<dbReference type="InterPro" id="IPR016171">
    <property type="entry name" value="Vanillyl_alc_oxidase_C-sub2"/>
</dbReference>
<dbReference type="Gene3D" id="3.30.70.3450">
    <property type="match status" value="1"/>
</dbReference>
<comment type="cofactor">
    <cofactor evidence="1 9 11">
        <name>FAD</name>
        <dbReference type="ChEBI" id="CHEBI:57692"/>
    </cofactor>
</comment>
<dbReference type="Pfam" id="PF02913">
    <property type="entry name" value="FAD-oxidase_C"/>
    <property type="match status" value="1"/>
</dbReference>
<dbReference type="Pfam" id="PF01565">
    <property type="entry name" value="FAD_binding_4"/>
    <property type="match status" value="1"/>
</dbReference>
<feature type="region of interest" description="Disordered" evidence="12">
    <location>
        <begin position="543"/>
        <end position="567"/>
    </location>
</feature>
<dbReference type="PROSITE" id="PS51387">
    <property type="entry name" value="FAD_PCMH"/>
    <property type="match status" value="1"/>
</dbReference>
<feature type="binding site" evidence="9">
    <location>
        <begin position="199"/>
        <end position="205"/>
    </location>
    <ligand>
        <name>FAD</name>
        <dbReference type="ChEBI" id="CHEBI:57692"/>
    </ligand>
</feature>
<dbReference type="GO" id="GO:0071949">
    <property type="term" value="F:FAD binding"/>
    <property type="evidence" value="ECO:0007669"/>
    <property type="project" value="InterPro"/>
</dbReference>
<dbReference type="FunFam" id="1.10.45.10:FF:000001">
    <property type="entry name" value="D-lactate dehydrogenase mitochondrial"/>
    <property type="match status" value="1"/>
</dbReference>
<comment type="pathway">
    <text evidence="2 11">Glycerolipid metabolism; ether lipid biosynthesis.</text>
</comment>
<comment type="similarity">
    <text evidence="3 11">Belongs to the FAD-binding oxidoreductase/transferase type 4 family.</text>
</comment>
<keyword evidence="6 9" id="KW-0274">FAD</keyword>
<evidence type="ECO:0000256" key="5">
    <source>
        <dbReference type="ARBA" id="ARBA00022630"/>
    </source>
</evidence>
<dbReference type="GO" id="GO:0005777">
    <property type="term" value="C:peroxisome"/>
    <property type="evidence" value="ECO:0007669"/>
    <property type="project" value="UniProtKB-SubCell"/>
</dbReference>
<dbReference type="InterPro" id="IPR016166">
    <property type="entry name" value="FAD-bd_PCMH"/>
</dbReference>
<feature type="active site" description="Proton donor/acceptor" evidence="7">
    <location>
        <position position="469"/>
    </location>
</feature>
<dbReference type="Gene3D" id="3.30.465.10">
    <property type="match status" value="1"/>
</dbReference>
<dbReference type="AlphaFoldDB" id="A0A7S4GK45"/>
<dbReference type="PANTHER" id="PTHR46568:SF1">
    <property type="entry name" value="ALKYLDIHYDROXYACETONEPHOSPHATE SYNTHASE, PEROXISOMAL"/>
    <property type="match status" value="1"/>
</dbReference>
<keyword evidence="5 11" id="KW-0285">Flavoprotein</keyword>
<evidence type="ECO:0000256" key="8">
    <source>
        <dbReference type="PIRSR" id="PIRSR625650-2"/>
    </source>
</evidence>
<dbReference type="Gene3D" id="1.10.45.10">
    <property type="entry name" value="Vanillyl-alcohol Oxidase, Chain A, domain 4"/>
    <property type="match status" value="1"/>
</dbReference>
<name>A0A7S4GK45_9EUGL</name>
<evidence type="ECO:0000259" key="13">
    <source>
        <dbReference type="PROSITE" id="PS51387"/>
    </source>
</evidence>
<comment type="catalytic activity">
    <reaction evidence="11">
        <text>a long chain fatty alcohol + a 1-acylglycerone 3-phosphate = a 1-O-alkylglycerone 3-phosphate + a long-chain fatty acid + H(+)</text>
        <dbReference type="Rhea" id="RHEA:36171"/>
        <dbReference type="ChEBI" id="CHEBI:15378"/>
        <dbReference type="ChEBI" id="CHEBI:17135"/>
        <dbReference type="ChEBI" id="CHEBI:57534"/>
        <dbReference type="ChEBI" id="CHEBI:57560"/>
        <dbReference type="ChEBI" id="CHEBI:73315"/>
        <dbReference type="EC" id="2.5.1.26"/>
    </reaction>
</comment>
<keyword evidence="11" id="KW-0443">Lipid metabolism</keyword>
<dbReference type="GO" id="GO:0008610">
    <property type="term" value="P:lipid biosynthetic process"/>
    <property type="evidence" value="ECO:0007669"/>
    <property type="project" value="InterPro"/>
</dbReference>
<dbReference type="InterPro" id="IPR016164">
    <property type="entry name" value="FAD-linked_Oxase-like_C"/>
</dbReference>
<evidence type="ECO:0000256" key="1">
    <source>
        <dbReference type="ARBA" id="ARBA00001974"/>
    </source>
</evidence>
<comment type="subunit">
    <text evidence="11">Homodimer.</text>
</comment>
<dbReference type="EMBL" id="HBJA01147597">
    <property type="protein sequence ID" value="CAE0839390.1"/>
    <property type="molecule type" value="Transcribed_RNA"/>
</dbReference>
<evidence type="ECO:0000313" key="14">
    <source>
        <dbReference type="EMBL" id="CAE0839390.1"/>
    </source>
</evidence>
<gene>
    <name evidence="14" type="ORF">EGYM00163_LOCUS50762</name>
</gene>
<dbReference type="InterPro" id="IPR036318">
    <property type="entry name" value="FAD-bd_PCMH-like_sf"/>
</dbReference>
<evidence type="ECO:0000256" key="9">
    <source>
        <dbReference type="PIRSR" id="PIRSR625650-3"/>
    </source>
</evidence>
<reference evidence="14" key="1">
    <citation type="submission" date="2021-01" db="EMBL/GenBank/DDBJ databases">
        <authorList>
            <person name="Corre E."/>
            <person name="Pelletier E."/>
            <person name="Niang G."/>
            <person name="Scheremetjew M."/>
            <person name="Finn R."/>
            <person name="Kale V."/>
            <person name="Holt S."/>
            <person name="Cochrane G."/>
            <person name="Meng A."/>
            <person name="Brown T."/>
            <person name="Cohen L."/>
        </authorList>
    </citation>
    <scope>NUCLEOTIDE SEQUENCE</scope>
    <source>
        <strain evidence="14">CCMP1594</strain>
    </source>
</reference>
<evidence type="ECO:0000256" key="3">
    <source>
        <dbReference type="ARBA" id="ARBA00008000"/>
    </source>
</evidence>
<organism evidence="14">
    <name type="scientific">Eutreptiella gymnastica</name>
    <dbReference type="NCBI Taxonomy" id="73025"/>
    <lineage>
        <taxon>Eukaryota</taxon>
        <taxon>Discoba</taxon>
        <taxon>Euglenozoa</taxon>
        <taxon>Euglenida</taxon>
        <taxon>Spirocuta</taxon>
        <taxon>Euglenophyceae</taxon>
        <taxon>Eutreptiales</taxon>
        <taxon>Eutreptiaceae</taxon>
        <taxon>Eutreptiella</taxon>
    </lineage>
</organism>
<comment type="function">
    <text evidence="11">Catalyzes the exchange of an acyl for a long-chain alkyl group and the formation of the ether bond in the biosynthesis of ether phospholipids.</text>
</comment>
<dbReference type="InterPro" id="IPR006094">
    <property type="entry name" value="Oxid_FAD_bind_N"/>
</dbReference>
<feature type="binding site" evidence="8">
    <location>
        <position position="408"/>
    </location>
    <ligand>
        <name>substrate</name>
    </ligand>
</feature>
<evidence type="ECO:0000256" key="11">
    <source>
        <dbReference type="RuleBase" id="RU363113"/>
    </source>
</evidence>
<dbReference type="InterPro" id="IPR016169">
    <property type="entry name" value="FAD-bd_PCMH_sub2"/>
</dbReference>